<evidence type="ECO:0000259" key="2">
    <source>
        <dbReference type="PROSITE" id="PS50112"/>
    </source>
</evidence>
<dbReference type="SMART" id="SM00086">
    <property type="entry name" value="PAC"/>
    <property type="match status" value="2"/>
</dbReference>
<dbReference type="InterPro" id="IPR001610">
    <property type="entry name" value="PAC"/>
</dbReference>
<dbReference type="Proteomes" id="UP000658720">
    <property type="component" value="Unassembled WGS sequence"/>
</dbReference>
<dbReference type="NCBIfam" id="TIGR00254">
    <property type="entry name" value="GGDEF"/>
    <property type="match status" value="1"/>
</dbReference>
<accession>A0ABR9VV92</accession>
<dbReference type="Pfam" id="PF00990">
    <property type="entry name" value="GGDEF"/>
    <property type="match status" value="1"/>
</dbReference>
<dbReference type="InterPro" id="IPR013655">
    <property type="entry name" value="PAS_fold_3"/>
</dbReference>
<dbReference type="RefSeq" id="WP_194020672.1">
    <property type="nucleotide sequence ID" value="NZ_JADEVV010000055.1"/>
</dbReference>
<dbReference type="InterPro" id="IPR000160">
    <property type="entry name" value="GGDEF_dom"/>
</dbReference>
<dbReference type="CDD" id="cd00130">
    <property type="entry name" value="PAS"/>
    <property type="match status" value="3"/>
</dbReference>
<feature type="domain" description="PAS" evidence="2">
    <location>
        <begin position="222"/>
        <end position="276"/>
    </location>
</feature>
<evidence type="ECO:0000259" key="4">
    <source>
        <dbReference type="PROSITE" id="PS50887"/>
    </source>
</evidence>
<dbReference type="InterPro" id="IPR029016">
    <property type="entry name" value="GAF-like_dom_sf"/>
</dbReference>
<dbReference type="InterPro" id="IPR000700">
    <property type="entry name" value="PAS-assoc_C"/>
</dbReference>
<dbReference type="Pfam" id="PF13188">
    <property type="entry name" value="PAS_8"/>
    <property type="match status" value="1"/>
</dbReference>
<evidence type="ECO:0000259" key="3">
    <source>
        <dbReference type="PROSITE" id="PS50113"/>
    </source>
</evidence>
<dbReference type="SMART" id="SM00091">
    <property type="entry name" value="PAS"/>
    <property type="match status" value="3"/>
</dbReference>
<dbReference type="InterPro" id="IPR035965">
    <property type="entry name" value="PAS-like_dom_sf"/>
</dbReference>
<feature type="domain" description="PAS" evidence="2">
    <location>
        <begin position="475"/>
        <end position="547"/>
    </location>
</feature>
<feature type="domain" description="PAS" evidence="2">
    <location>
        <begin position="348"/>
        <end position="418"/>
    </location>
</feature>
<dbReference type="Pfam" id="PF08448">
    <property type="entry name" value="PAS_4"/>
    <property type="match status" value="1"/>
</dbReference>
<dbReference type="PROSITE" id="PS50887">
    <property type="entry name" value="GGDEF"/>
    <property type="match status" value="1"/>
</dbReference>
<dbReference type="EMBL" id="JADEVV010000055">
    <property type="protein sequence ID" value="MBE9255256.1"/>
    <property type="molecule type" value="Genomic_DNA"/>
</dbReference>
<protein>
    <submittedName>
        <fullName evidence="5">Diguanylate cyclase</fullName>
    </submittedName>
</protein>
<dbReference type="CDD" id="cd01949">
    <property type="entry name" value="GGDEF"/>
    <property type="match status" value="1"/>
</dbReference>
<dbReference type="Gene3D" id="3.30.450.40">
    <property type="match status" value="1"/>
</dbReference>
<feature type="transmembrane region" description="Helical" evidence="1">
    <location>
        <begin position="176"/>
        <end position="196"/>
    </location>
</feature>
<dbReference type="PROSITE" id="PS50113">
    <property type="entry name" value="PAC"/>
    <property type="match status" value="2"/>
</dbReference>
<dbReference type="SMART" id="SM00267">
    <property type="entry name" value="GGDEF"/>
    <property type="match status" value="1"/>
</dbReference>
<feature type="domain" description="GGDEF" evidence="4">
    <location>
        <begin position="807"/>
        <end position="938"/>
    </location>
</feature>
<keyword evidence="1" id="KW-0472">Membrane</keyword>
<evidence type="ECO:0000313" key="6">
    <source>
        <dbReference type="Proteomes" id="UP000658720"/>
    </source>
</evidence>
<gene>
    <name evidence="5" type="ORF">IQ217_15720</name>
</gene>
<dbReference type="PROSITE" id="PS50112">
    <property type="entry name" value="PAS"/>
    <property type="match status" value="3"/>
</dbReference>
<dbReference type="InterPro" id="IPR029787">
    <property type="entry name" value="Nucleotide_cyclase"/>
</dbReference>
<dbReference type="SUPFAM" id="SSF55781">
    <property type="entry name" value="GAF domain-like"/>
    <property type="match status" value="1"/>
</dbReference>
<organism evidence="5 6">
    <name type="scientific">Synechocystis salina LEGE 00031</name>
    <dbReference type="NCBI Taxonomy" id="1828736"/>
    <lineage>
        <taxon>Bacteria</taxon>
        <taxon>Bacillati</taxon>
        <taxon>Cyanobacteriota</taxon>
        <taxon>Cyanophyceae</taxon>
        <taxon>Synechococcales</taxon>
        <taxon>Merismopediaceae</taxon>
        <taxon>Synechocystis</taxon>
    </lineage>
</organism>
<dbReference type="Gene3D" id="3.30.70.270">
    <property type="match status" value="1"/>
</dbReference>
<dbReference type="SUPFAM" id="SSF55073">
    <property type="entry name" value="Nucleotide cyclase"/>
    <property type="match status" value="1"/>
</dbReference>
<dbReference type="SUPFAM" id="SSF55785">
    <property type="entry name" value="PYP-like sensor domain (PAS domain)"/>
    <property type="match status" value="3"/>
</dbReference>
<keyword evidence="6" id="KW-1185">Reference proteome</keyword>
<comment type="caution">
    <text evidence="5">The sequence shown here is derived from an EMBL/GenBank/DDBJ whole genome shotgun (WGS) entry which is preliminary data.</text>
</comment>
<dbReference type="Gene3D" id="3.30.450.20">
    <property type="entry name" value="PAS domain"/>
    <property type="match status" value="3"/>
</dbReference>
<dbReference type="InterPro" id="IPR000014">
    <property type="entry name" value="PAS"/>
</dbReference>
<keyword evidence="1" id="KW-1133">Transmembrane helix</keyword>
<feature type="domain" description="PAC" evidence="3">
    <location>
        <begin position="422"/>
        <end position="474"/>
    </location>
</feature>
<dbReference type="PANTHER" id="PTHR45138:SF9">
    <property type="entry name" value="DIGUANYLATE CYCLASE DGCM-RELATED"/>
    <property type="match status" value="1"/>
</dbReference>
<dbReference type="InterPro" id="IPR013656">
    <property type="entry name" value="PAS_4"/>
</dbReference>
<dbReference type="InterPro" id="IPR043128">
    <property type="entry name" value="Rev_trsase/Diguanyl_cyclase"/>
</dbReference>
<dbReference type="NCBIfam" id="TIGR00229">
    <property type="entry name" value="sensory_box"/>
    <property type="match status" value="3"/>
</dbReference>
<dbReference type="PANTHER" id="PTHR45138">
    <property type="entry name" value="REGULATORY COMPONENTS OF SENSORY TRANSDUCTION SYSTEM"/>
    <property type="match status" value="1"/>
</dbReference>
<evidence type="ECO:0000313" key="5">
    <source>
        <dbReference type="EMBL" id="MBE9255256.1"/>
    </source>
</evidence>
<feature type="transmembrane region" description="Helical" evidence="1">
    <location>
        <begin position="12"/>
        <end position="32"/>
    </location>
</feature>
<evidence type="ECO:0000256" key="1">
    <source>
        <dbReference type="SAM" id="Phobius"/>
    </source>
</evidence>
<reference evidence="5 6" key="1">
    <citation type="submission" date="2020-10" db="EMBL/GenBank/DDBJ databases">
        <authorList>
            <person name="Castelo-Branco R."/>
            <person name="Eusebio N."/>
            <person name="Adriana R."/>
            <person name="Vieira A."/>
            <person name="Brugerolle De Fraissinette N."/>
            <person name="Rezende De Castro R."/>
            <person name="Schneider M.P."/>
            <person name="Vasconcelos V."/>
            <person name="Leao P.N."/>
        </authorList>
    </citation>
    <scope>NUCLEOTIDE SEQUENCE [LARGE SCALE GENOMIC DNA]</scope>
    <source>
        <strain evidence="5 6">LEGE 00031</strain>
    </source>
</reference>
<dbReference type="InterPro" id="IPR050469">
    <property type="entry name" value="Diguanylate_Cyclase"/>
</dbReference>
<sequence length="938" mass="107614">MISNHRRRFGLILINFATLSFVVASVGFWLSYRQQVKETKRILESVNSHSSTLIATLKNNFDQKKTLDILNTYHQNPSRFQTEEIIISKKSGQTIDCIYSRRQGHPSCDLTFDHSLTNQDWAKPMKLALEGQKGSEILKDYRGKKVIAAYSPVAPYSWGVVHKVDLSEIQAHFLRGWWMVAIGSFLINGVGIFLFFRFTSRNLLTSEEVASYKQLQEKLNQDKDFITAVINNTNTLTVVVDSERRIIAINLPCQELFGITLEAVQGKTFAEVFIPQFNADFSVSMITDYHDFSQIYLTNESDLKSPTKYIVEWQEIPFINPNNKINCYIFNGIEITEKYIYEKSLYASESRFKAMFDKAAIAILEIDGNRQIIKANRTAETLFHHPRGEMLGHFLDEYVSPMDLDKELHFFGELVTNSRNYYQMDIQYISQNKLSFWGQSIFSGIFDNNNQFDYAIVMIQDISSQRNAEKEKIKLAEKNKNLVKALGEIVYSYNIVEDVIEWQGGVESILGYTPGEMGTSTEQWLTLIHSEDRASIENELNLIKDNHTNFFEKEYRLLAKSGQFIWVVDRGVTIFDQDNTLLRIEGILADITVRKEAEESLRKTNAELILSLNKLADYNQDILKINELNEYLQTCHRTQEIYEVVPHFLKMLFPDCNGAIFKIDQKNQLVTSILGWGETLSEELFSVTDCWSLRQNQVTSYPNTTHRPHCSHLDSNVMASLCIPLVSMEKGRGLLVITSAKDTNFTENKKQIAIALAENISLALSNLELREILEFQSIRDSLTGLYNRHYWEEFLNREIDYVQRSQRPLGIIMLDLDYFKQFNDNYGHGAGDELLVEVARLFQDTIRKTDIACRYGGEEFLIILPDTSLQMATEIAERIRVKISEVCLHSQGKALSSITASFGVTCCTNAEAKCELLARADAALYQAKHEGRNRIVKV</sequence>
<dbReference type="Pfam" id="PF08447">
    <property type="entry name" value="PAS_3"/>
    <property type="match status" value="1"/>
</dbReference>
<name>A0ABR9VV92_9SYNC</name>
<feature type="domain" description="PAC" evidence="3">
    <location>
        <begin position="551"/>
        <end position="603"/>
    </location>
</feature>
<proteinExistence type="predicted"/>
<keyword evidence="1" id="KW-0812">Transmembrane</keyword>